<sequence>MPKRGGRKGKKKVGANADVAAATQDQSVRVAEETNSSTLRGNDPTPAGAIPTNVSVWYPADPSAFENARTATIFTRLDLAHTPQQVAAAMGRTAAIKQSFCLGHQNAILVFDKDIDTHTEHVRAVLHMCRANSMRSNIYECVFDANTAAEAGFQLEALSNGRAFMVVDMGAPSADN</sequence>
<organism evidence="2 3">
    <name type="scientific">Lophium mytilinum</name>
    <dbReference type="NCBI Taxonomy" id="390894"/>
    <lineage>
        <taxon>Eukaryota</taxon>
        <taxon>Fungi</taxon>
        <taxon>Dikarya</taxon>
        <taxon>Ascomycota</taxon>
        <taxon>Pezizomycotina</taxon>
        <taxon>Dothideomycetes</taxon>
        <taxon>Pleosporomycetidae</taxon>
        <taxon>Mytilinidiales</taxon>
        <taxon>Mytilinidiaceae</taxon>
        <taxon>Lophium</taxon>
    </lineage>
</organism>
<dbReference type="AlphaFoldDB" id="A0A6A6QMZ7"/>
<name>A0A6A6QMZ7_9PEZI</name>
<dbReference type="Gene3D" id="3.30.70.270">
    <property type="match status" value="1"/>
</dbReference>
<dbReference type="InterPro" id="IPR043128">
    <property type="entry name" value="Rev_trsase/Diguanyl_cyclase"/>
</dbReference>
<reference evidence="2" key="1">
    <citation type="journal article" date="2020" name="Stud. Mycol.">
        <title>101 Dothideomycetes genomes: a test case for predicting lifestyles and emergence of pathogens.</title>
        <authorList>
            <person name="Haridas S."/>
            <person name="Albert R."/>
            <person name="Binder M."/>
            <person name="Bloem J."/>
            <person name="Labutti K."/>
            <person name="Salamov A."/>
            <person name="Andreopoulos B."/>
            <person name="Baker S."/>
            <person name="Barry K."/>
            <person name="Bills G."/>
            <person name="Bluhm B."/>
            <person name="Cannon C."/>
            <person name="Castanera R."/>
            <person name="Culley D."/>
            <person name="Daum C."/>
            <person name="Ezra D."/>
            <person name="Gonzalez J."/>
            <person name="Henrissat B."/>
            <person name="Kuo A."/>
            <person name="Liang C."/>
            <person name="Lipzen A."/>
            <person name="Lutzoni F."/>
            <person name="Magnuson J."/>
            <person name="Mondo S."/>
            <person name="Nolan M."/>
            <person name="Ohm R."/>
            <person name="Pangilinan J."/>
            <person name="Park H.-J."/>
            <person name="Ramirez L."/>
            <person name="Alfaro M."/>
            <person name="Sun H."/>
            <person name="Tritt A."/>
            <person name="Yoshinaga Y."/>
            <person name="Zwiers L.-H."/>
            <person name="Turgeon B."/>
            <person name="Goodwin S."/>
            <person name="Spatafora J."/>
            <person name="Crous P."/>
            <person name="Grigoriev I."/>
        </authorList>
    </citation>
    <scope>NUCLEOTIDE SEQUENCE</scope>
    <source>
        <strain evidence="2">CBS 269.34</strain>
    </source>
</reference>
<proteinExistence type="predicted"/>
<dbReference type="EMBL" id="MU004192">
    <property type="protein sequence ID" value="KAF2493113.1"/>
    <property type="molecule type" value="Genomic_DNA"/>
</dbReference>
<protein>
    <submittedName>
        <fullName evidence="2">Uncharacterized protein</fullName>
    </submittedName>
</protein>
<keyword evidence="3" id="KW-1185">Reference proteome</keyword>
<feature type="compositionally biased region" description="Polar residues" evidence="1">
    <location>
        <begin position="23"/>
        <end position="40"/>
    </location>
</feature>
<gene>
    <name evidence="2" type="ORF">BU16DRAFT_540844</name>
</gene>
<evidence type="ECO:0000313" key="3">
    <source>
        <dbReference type="Proteomes" id="UP000799750"/>
    </source>
</evidence>
<dbReference type="Proteomes" id="UP000799750">
    <property type="component" value="Unassembled WGS sequence"/>
</dbReference>
<evidence type="ECO:0000256" key="1">
    <source>
        <dbReference type="SAM" id="MobiDB-lite"/>
    </source>
</evidence>
<accession>A0A6A6QMZ7</accession>
<feature type="compositionally biased region" description="Basic residues" evidence="1">
    <location>
        <begin position="1"/>
        <end position="13"/>
    </location>
</feature>
<dbReference type="OrthoDB" id="5280080at2759"/>
<feature type="region of interest" description="Disordered" evidence="1">
    <location>
        <begin position="1"/>
        <end position="48"/>
    </location>
</feature>
<evidence type="ECO:0000313" key="2">
    <source>
        <dbReference type="EMBL" id="KAF2493113.1"/>
    </source>
</evidence>